<keyword evidence="3" id="KW-1185">Reference proteome</keyword>
<feature type="compositionally biased region" description="Polar residues" evidence="1">
    <location>
        <begin position="57"/>
        <end position="72"/>
    </location>
</feature>
<dbReference type="Proteomes" id="UP000245998">
    <property type="component" value="Unassembled WGS sequence"/>
</dbReference>
<evidence type="ECO:0000313" key="3">
    <source>
        <dbReference type="Proteomes" id="UP000245998"/>
    </source>
</evidence>
<dbReference type="RefSeq" id="WP_116553675.1">
    <property type="nucleotide sequence ID" value="NZ_QCZG01000006.1"/>
</dbReference>
<sequence>MGYISPISFSHYSQYQERMSQPKKVIVSRIDSVKKISKYEASYRSFTDKKHEYMEKTQQTKANIPYQSSSGQFIDKRV</sequence>
<comment type="caution">
    <text evidence="2">The sequence shown here is derived from an EMBL/GenBank/DDBJ whole genome shotgun (WGS) entry which is preliminary data.</text>
</comment>
<proteinExistence type="predicted"/>
<dbReference type="OrthoDB" id="2706316at2"/>
<gene>
    <name evidence="2" type="ORF">DCC39_04405</name>
</gene>
<feature type="region of interest" description="Disordered" evidence="1">
    <location>
        <begin position="57"/>
        <end position="78"/>
    </location>
</feature>
<protein>
    <submittedName>
        <fullName evidence="2">Uncharacterized protein</fullName>
    </submittedName>
</protein>
<accession>A0A2U1K658</accession>
<dbReference type="EMBL" id="QCZG01000006">
    <property type="protein sequence ID" value="PWA12684.1"/>
    <property type="molecule type" value="Genomic_DNA"/>
</dbReference>
<evidence type="ECO:0000313" key="2">
    <source>
        <dbReference type="EMBL" id="PWA12684.1"/>
    </source>
</evidence>
<reference evidence="2 3" key="1">
    <citation type="submission" date="2018-04" db="EMBL/GenBank/DDBJ databases">
        <title>Camelliibacillus theae gen. nov., sp. nov., isolated from Pu'er tea.</title>
        <authorList>
            <person name="Niu L."/>
        </authorList>
    </citation>
    <scope>NUCLEOTIDE SEQUENCE [LARGE SCALE GENOMIC DNA]</scope>
    <source>
        <strain evidence="2 3">T8</strain>
    </source>
</reference>
<evidence type="ECO:0000256" key="1">
    <source>
        <dbReference type="SAM" id="MobiDB-lite"/>
    </source>
</evidence>
<dbReference type="AlphaFoldDB" id="A0A2U1K658"/>
<organism evidence="2 3">
    <name type="scientific">Pueribacillus theae</name>
    <dbReference type="NCBI Taxonomy" id="2171751"/>
    <lineage>
        <taxon>Bacteria</taxon>
        <taxon>Bacillati</taxon>
        <taxon>Bacillota</taxon>
        <taxon>Bacilli</taxon>
        <taxon>Bacillales</taxon>
        <taxon>Bacillaceae</taxon>
        <taxon>Pueribacillus</taxon>
    </lineage>
</organism>
<name>A0A2U1K658_9BACI</name>